<proteinExistence type="predicted"/>
<feature type="domain" description="YqcC-like" evidence="1">
    <location>
        <begin position="52"/>
        <end position="150"/>
    </location>
</feature>
<dbReference type="SUPFAM" id="SSF158452">
    <property type="entry name" value="YqcC-like"/>
    <property type="match status" value="1"/>
</dbReference>
<evidence type="ECO:0000313" key="2">
    <source>
        <dbReference type="EMBL" id="AAS62998.1"/>
    </source>
</evidence>
<dbReference type="Gene3D" id="1.20.1440.40">
    <property type="entry name" value="YqcC-like"/>
    <property type="match status" value="1"/>
</dbReference>
<evidence type="ECO:0000313" key="3">
    <source>
        <dbReference type="Proteomes" id="UP000001019"/>
    </source>
</evidence>
<dbReference type="Pfam" id="PF04287">
    <property type="entry name" value="DUF446"/>
    <property type="match status" value="1"/>
</dbReference>
<reference evidence="3" key="1">
    <citation type="journal article" date="2004" name="DNA Res.">
        <title>Complete genome sequence of Yersinia pestis strain 91001, an isolate avirulent to humans.</title>
        <authorList>
            <person name="Song Y."/>
            <person name="Tong Z."/>
            <person name="Wang J."/>
            <person name="Wang L."/>
            <person name="Guo Z."/>
            <person name="Han Y."/>
            <person name="Zhang J."/>
            <person name="Pei D."/>
            <person name="Zhou D."/>
            <person name="Qin H."/>
            <person name="Pang X."/>
            <person name="Han Y."/>
            <person name="Zhai J."/>
            <person name="Li M."/>
            <person name="Cui B."/>
            <person name="Qi Z."/>
            <person name="Jin L."/>
            <person name="Dai R."/>
            <person name="Chen F."/>
            <person name="Li S."/>
            <person name="Ye C."/>
            <person name="Du Z."/>
            <person name="Lin W."/>
            <person name="Wang J."/>
            <person name="Yu J."/>
            <person name="Yang H."/>
            <person name="Wang J."/>
            <person name="Huang P."/>
            <person name="Yang R."/>
        </authorList>
    </citation>
    <scope>NUCLEOTIDE SEQUENCE [LARGE SCALE GENOMIC DNA]</scope>
    <source>
        <strain evidence="3">91001 / Biovar Mediaevalis</strain>
    </source>
</reference>
<dbReference type="HOGENOM" id="CLU_130358_0_0_6"/>
<dbReference type="PANTHER" id="PTHR39586:SF1">
    <property type="entry name" value="CYTOPLASMIC PROTEIN"/>
    <property type="match status" value="1"/>
</dbReference>
<dbReference type="KEGG" id="ypm:YP_2814"/>
<dbReference type="InterPro" id="IPR023376">
    <property type="entry name" value="YqcC-like_dom"/>
</dbReference>
<gene>
    <name evidence="2" type="ordered locus">YP_2814</name>
</gene>
<dbReference type="AlphaFoldDB" id="A0A0H2W7C1"/>
<evidence type="ECO:0000259" key="1">
    <source>
        <dbReference type="Pfam" id="PF04287"/>
    </source>
</evidence>
<protein>
    <recommendedName>
        <fullName evidence="1">YqcC-like domain-containing protein</fullName>
    </recommendedName>
</protein>
<name>A0A0H2W7C1_YERPE</name>
<dbReference type="InterPro" id="IPR007384">
    <property type="entry name" value="UCP006257"/>
</dbReference>
<dbReference type="EMBL" id="AE017042">
    <property type="protein sequence ID" value="AAS62998.1"/>
    <property type="molecule type" value="Genomic_DNA"/>
</dbReference>
<dbReference type="InterPro" id="IPR036814">
    <property type="entry name" value="YqcC-like_sf"/>
</dbReference>
<dbReference type="EnsemblBacteria" id="AAS62998">
    <property type="protein sequence ID" value="AAS62998"/>
    <property type="gene ID" value="YP_2814"/>
</dbReference>
<organism evidence="2 3">
    <name type="scientific">Yersinia pestis</name>
    <dbReference type="NCBI Taxonomy" id="632"/>
    <lineage>
        <taxon>Bacteria</taxon>
        <taxon>Pseudomonadati</taxon>
        <taxon>Pseudomonadota</taxon>
        <taxon>Gammaproteobacteria</taxon>
        <taxon>Enterobacterales</taxon>
        <taxon>Yersiniaceae</taxon>
        <taxon>Yersinia</taxon>
    </lineage>
</organism>
<accession>A0A0H2W7C1</accession>
<dbReference type="Proteomes" id="UP000001019">
    <property type="component" value="Chromosome"/>
</dbReference>
<sequence>MFCCIDFVSPESIADGVNLGIFSLQWYACPPLKVPVSGNFWVESIIMSTENKVRQSLQDIEFAMRETDLWQTVPPEAEAFESNEPFSIDTMAAEQWLQWVFLPRMYALLELNGPFPTRFAITPYFEEALSGDGRPDYSALLAQLRCLDDLLNKESE</sequence>
<dbReference type="PANTHER" id="PTHR39586">
    <property type="entry name" value="CYTOPLASMIC PROTEIN-RELATED"/>
    <property type="match status" value="1"/>
</dbReference>